<sequence>MNSSNFSDSSSSDSSSTPIQIEFSHLVVEEECAPPTTTNHQHQHQHCHHQSDLDQLLGSISSSDSINSSTLDQGLIRFNSEYDLDLNLNPTLDPFQLLNDQFLKQINHHHHPFESIHSDPHPHPNHLISSASSFSDSCFPFLSSSNHLSPNPTSDHPYDLSTLSPNNHHSYQNLLSYPPSPYPNLSSPPTQVENTPFDPTLSLTPLPSQDFTPKPSSSSSSSSSTTTTTTTFNQEQEHEHEILTSSTLNNNSSSIHLTKNPFNNLISSEIDQLIPNLINLPTLEDIGQPTKLSLILLGIPDQGAKTRVETQLKLTLLLLKGEGAKKSLDGSLTLDHDSLNNHSLARISNWSHVKIPFYSAIKRKSKKLLKTGIPPQETLFLEFTVTRATEPQTEIWCCSNCQIREQKRTQRKRDARVRPAQEIESEEGESEGPEDEAKKIVVFNCGQYLEFGTGQLTLPTRITCYCRHHREKKGFCVKITLRDHLDRVVADAITPPIMITDDHKAVAAAAKAKSGSDHESTQSRGRRHIRKLPTTTGTNMSTIAAKATSKRLKKKMADQTPPSILTSTPLDLELLNSPWSIIPDGFNLTPVTSLPSPSTLINHSKRKAANEIINQRTHNVRKTSSDRFVGSHENASTSNALEPPSLPISPTLVGPSYSLTSDGRLTLADKSQSTKSMTVAPHFPPAHHHRRKSGGQSLPSRRRATAKPTQSQVVPAPAIKQETNHGTSLFAEHIDRNLCPETIPTMAQDHHTALAAALDSLMLPARPLDLSLCSFNASSSTDLTASSSSSPDRMFGSSFESRTNTPPPPRSPGASSDLDPTRPFSSSNVLDSPSCQMMDNETTINRSIAVESNEYPAVSVSPPSTTITGLGSPMGMLGNVFTHWNMLSSFLPTATPTTTLTPLTNPVQPAHQALEPVRPRSSGRWLSNIHPILNQSSNITATVAPPSPCIQKVVPNEGPMHGGIEITILGTGFLPSHQIIFGSSSPIQTQFWSPNTLLCILPPSLSPGLCKVKVINNPSEEVKDEETGIFTYLQNTDEKLLELALQVVGLKMTGQVHDPREFAKQIMIDRSHLSILEVVKASSSTSSSSSPSSSTLNDEIENLIISLIKLIPNQEKWINKQNSSGQNLLHLAIWLKMEKLIESLIKLTYSHQPEHSSYSILKQLINCRDLNGCTVLHFASITKSSLKIFKLLIQSGIRTYIRAGGLGNKTGLEIIKEWKDKEDEELKSKVLNVFNERYIKNDTMKKGRNESSDWVSSFEEQDKEGEEESWWIENHHHHHHHLESNWIKNEGVIATGTEKFKQQQEWNISNPITEADLQPIFELNWPASNTSSSSSNNNNNNNNNDTSNTKTIDLQGWKRLVNWDLESVKKINFINRILREDQVQSNVDREHQFIELFGSSRTNIDKNNENQVEHEGKVEEMKRVKSWIDDRMMWFVWIPILVIGLVSILSWIMMTKRIIIIIPNNNSTKSLCEGMFGRRFKSGFTGWCG</sequence>
<dbReference type="Pfam" id="PF01833">
    <property type="entry name" value="TIG"/>
    <property type="match status" value="1"/>
</dbReference>
<dbReference type="InterPro" id="IPR014756">
    <property type="entry name" value="Ig_E-set"/>
</dbReference>
<accession>A0A9P6NVC8</accession>
<feature type="transmembrane region" description="Helical" evidence="2">
    <location>
        <begin position="1432"/>
        <end position="1452"/>
    </location>
</feature>
<dbReference type="InterPro" id="IPR002909">
    <property type="entry name" value="IPT_dom"/>
</dbReference>
<feature type="compositionally biased region" description="Low complexity" evidence="1">
    <location>
        <begin position="170"/>
        <end position="189"/>
    </location>
</feature>
<dbReference type="Gene3D" id="2.60.40.10">
    <property type="entry name" value="Immunoglobulins"/>
    <property type="match status" value="1"/>
</dbReference>
<feature type="domain" description="IPT/TIG" evidence="3">
    <location>
        <begin position="947"/>
        <end position="1033"/>
    </location>
</feature>
<feature type="compositionally biased region" description="Low complexity" evidence="1">
    <location>
        <begin position="216"/>
        <end position="231"/>
    </location>
</feature>
<dbReference type="CDD" id="cd00102">
    <property type="entry name" value="IPT"/>
    <property type="match status" value="1"/>
</dbReference>
<evidence type="ECO:0000256" key="1">
    <source>
        <dbReference type="SAM" id="MobiDB-lite"/>
    </source>
</evidence>
<keyword evidence="2" id="KW-0812">Transmembrane</keyword>
<dbReference type="Pfam" id="PF25603">
    <property type="entry name" value="SPT23_MGA2_DBD"/>
    <property type="match status" value="1"/>
</dbReference>
<keyword evidence="5" id="KW-1185">Reference proteome</keyword>
<keyword evidence="2" id="KW-1133">Transmembrane helix</keyword>
<dbReference type="SUPFAM" id="SSF48403">
    <property type="entry name" value="Ankyrin repeat"/>
    <property type="match status" value="1"/>
</dbReference>
<keyword evidence="2" id="KW-0472">Membrane</keyword>
<evidence type="ECO:0000313" key="5">
    <source>
        <dbReference type="Proteomes" id="UP000886653"/>
    </source>
</evidence>
<dbReference type="OrthoDB" id="71307at2759"/>
<feature type="compositionally biased region" description="Polar residues" evidence="1">
    <location>
        <begin position="823"/>
        <end position="837"/>
    </location>
</feature>
<feature type="region of interest" description="Disordered" evidence="1">
    <location>
        <begin position="780"/>
        <end position="837"/>
    </location>
</feature>
<organism evidence="4 5">
    <name type="scientific">Cronartium quercuum f. sp. fusiforme G11</name>
    <dbReference type="NCBI Taxonomy" id="708437"/>
    <lineage>
        <taxon>Eukaryota</taxon>
        <taxon>Fungi</taxon>
        <taxon>Dikarya</taxon>
        <taxon>Basidiomycota</taxon>
        <taxon>Pucciniomycotina</taxon>
        <taxon>Pucciniomycetes</taxon>
        <taxon>Pucciniales</taxon>
        <taxon>Coleosporiaceae</taxon>
        <taxon>Cronartium</taxon>
    </lineage>
</organism>
<gene>
    <name evidence="4" type="ORF">CROQUDRAFT_668225</name>
</gene>
<feature type="region of interest" description="Disordered" evidence="1">
    <location>
        <begin position="1325"/>
        <end position="1350"/>
    </location>
</feature>
<evidence type="ECO:0000313" key="4">
    <source>
        <dbReference type="EMBL" id="KAG0150874.1"/>
    </source>
</evidence>
<feature type="compositionally biased region" description="Low complexity" evidence="1">
    <location>
        <begin position="780"/>
        <end position="790"/>
    </location>
</feature>
<feature type="compositionally biased region" description="Acidic residues" evidence="1">
    <location>
        <begin position="423"/>
        <end position="434"/>
    </location>
</feature>
<feature type="region of interest" description="Disordered" evidence="1">
    <location>
        <begin position="616"/>
        <end position="654"/>
    </location>
</feature>
<feature type="region of interest" description="Disordered" evidence="1">
    <location>
        <begin position="409"/>
        <end position="435"/>
    </location>
</feature>
<dbReference type="SMART" id="SM00429">
    <property type="entry name" value="IPT"/>
    <property type="match status" value="1"/>
</dbReference>
<feature type="compositionally biased region" description="Polar residues" evidence="1">
    <location>
        <begin position="201"/>
        <end position="215"/>
    </location>
</feature>
<proteinExistence type="predicted"/>
<feature type="region of interest" description="Disordered" evidence="1">
    <location>
        <begin position="150"/>
        <end position="250"/>
    </location>
</feature>
<dbReference type="InterPro" id="IPR013783">
    <property type="entry name" value="Ig-like_fold"/>
</dbReference>
<comment type="caution">
    <text evidence="4">The sequence shown here is derived from an EMBL/GenBank/DDBJ whole genome shotgun (WGS) entry which is preliminary data.</text>
</comment>
<dbReference type="Proteomes" id="UP000886653">
    <property type="component" value="Unassembled WGS sequence"/>
</dbReference>
<protein>
    <recommendedName>
        <fullName evidence="3">IPT/TIG domain-containing protein</fullName>
    </recommendedName>
</protein>
<evidence type="ECO:0000256" key="2">
    <source>
        <dbReference type="SAM" id="Phobius"/>
    </source>
</evidence>
<dbReference type="InterPro" id="IPR036770">
    <property type="entry name" value="Ankyrin_rpt-contain_sf"/>
</dbReference>
<evidence type="ECO:0000259" key="3">
    <source>
        <dbReference type="SMART" id="SM00429"/>
    </source>
</evidence>
<dbReference type="InterPro" id="IPR057962">
    <property type="entry name" value="SPT23_MGA2_DBD"/>
</dbReference>
<dbReference type="Gene3D" id="1.25.40.20">
    <property type="entry name" value="Ankyrin repeat-containing domain"/>
    <property type="match status" value="1"/>
</dbReference>
<feature type="compositionally biased region" description="Low complexity" evidence="1">
    <location>
        <begin position="1328"/>
        <end position="1349"/>
    </location>
</feature>
<reference evidence="4" key="1">
    <citation type="submission" date="2013-11" db="EMBL/GenBank/DDBJ databases">
        <title>Genome sequence of the fusiform rust pathogen reveals effectors for host alternation and coevolution with pine.</title>
        <authorList>
            <consortium name="DOE Joint Genome Institute"/>
            <person name="Smith K."/>
            <person name="Pendleton A."/>
            <person name="Kubisiak T."/>
            <person name="Anderson C."/>
            <person name="Salamov A."/>
            <person name="Aerts A."/>
            <person name="Riley R."/>
            <person name="Clum A."/>
            <person name="Lindquist E."/>
            <person name="Ence D."/>
            <person name="Campbell M."/>
            <person name="Kronenberg Z."/>
            <person name="Feau N."/>
            <person name="Dhillon B."/>
            <person name="Hamelin R."/>
            <person name="Burleigh J."/>
            <person name="Smith J."/>
            <person name="Yandell M."/>
            <person name="Nelson C."/>
            <person name="Grigoriev I."/>
            <person name="Davis J."/>
        </authorList>
    </citation>
    <scope>NUCLEOTIDE SEQUENCE</scope>
    <source>
        <strain evidence="4">G11</strain>
    </source>
</reference>
<dbReference type="SUPFAM" id="SSF81296">
    <property type="entry name" value="E set domains"/>
    <property type="match status" value="1"/>
</dbReference>
<feature type="region of interest" description="Disordered" evidence="1">
    <location>
        <begin position="670"/>
        <end position="724"/>
    </location>
</feature>
<dbReference type="EMBL" id="MU167216">
    <property type="protein sequence ID" value="KAG0150874.1"/>
    <property type="molecule type" value="Genomic_DNA"/>
</dbReference>
<name>A0A9P6NVC8_9BASI</name>